<name>A0A1H6SM09_9FIRM</name>
<dbReference type="PANTHER" id="PTHR10093">
    <property type="entry name" value="IRON-SULFUR CLUSTER ASSEMBLY ENZYME NIFU HOMOLOG"/>
    <property type="match status" value="1"/>
</dbReference>
<sequence length="149" mass="17083">MHSLDNPLVMREIIMDHYKNPRNHGIIDDDAYMKTNMNSSTCIDNIDIEAKFNGDMIEDVRFDGEACAISTASTSIMTELVKGKSKEEARKIIENYKDMIYEKDYDPSLIQEAYVFKNTYKQANRIKCATIGWNGLERLIDESEGKKNG</sequence>
<reference evidence="3" key="1">
    <citation type="submission" date="2016-10" db="EMBL/GenBank/DDBJ databases">
        <authorList>
            <person name="Varghese N."/>
        </authorList>
    </citation>
    <scope>NUCLEOTIDE SEQUENCE [LARGE SCALE GENOMIC DNA]</scope>
    <source>
        <strain evidence="3">DSM 20406</strain>
    </source>
</reference>
<dbReference type="AlphaFoldDB" id="A0A1H6SM09"/>
<dbReference type="OrthoDB" id="9804157at2"/>
<dbReference type="STRING" id="322505.SAMN04487836_1077"/>
<dbReference type="GO" id="GO:0005506">
    <property type="term" value="F:iron ion binding"/>
    <property type="evidence" value="ECO:0007669"/>
    <property type="project" value="InterPro"/>
</dbReference>
<feature type="domain" description="NIF system FeS cluster assembly NifU N-terminal" evidence="1">
    <location>
        <begin position="12"/>
        <end position="93"/>
    </location>
</feature>
<evidence type="ECO:0000313" key="2">
    <source>
        <dbReference type="EMBL" id="SEI64592.1"/>
    </source>
</evidence>
<proteinExistence type="predicted"/>
<evidence type="ECO:0000313" key="3">
    <source>
        <dbReference type="Proteomes" id="UP000183028"/>
    </source>
</evidence>
<dbReference type="GO" id="GO:0016226">
    <property type="term" value="P:iron-sulfur cluster assembly"/>
    <property type="evidence" value="ECO:0007669"/>
    <property type="project" value="InterPro"/>
</dbReference>
<dbReference type="Gene3D" id="3.90.1010.10">
    <property type="match status" value="1"/>
</dbReference>
<dbReference type="EMBL" id="FNYK01000014">
    <property type="protein sequence ID" value="SEI64592.1"/>
    <property type="molecule type" value="Genomic_DNA"/>
</dbReference>
<dbReference type="InterPro" id="IPR002871">
    <property type="entry name" value="NIF_FeS_clus_asmbl_NifU_N"/>
</dbReference>
<dbReference type="eggNOG" id="COG0822">
    <property type="taxonomic scope" value="Bacteria"/>
</dbReference>
<evidence type="ECO:0000259" key="1">
    <source>
        <dbReference type="Pfam" id="PF01592"/>
    </source>
</evidence>
<accession>A0A1H6SM09</accession>
<keyword evidence="3" id="KW-1185">Reference proteome</keyword>
<dbReference type="CDD" id="cd06664">
    <property type="entry name" value="IscU_like"/>
    <property type="match status" value="1"/>
</dbReference>
<dbReference type="NCBIfam" id="TIGR01994">
    <property type="entry name" value="SUF_scaf_2"/>
    <property type="match status" value="1"/>
</dbReference>
<gene>
    <name evidence="2" type="ORF">SAMN04487834_101419</name>
</gene>
<organism evidence="2 3">
    <name type="scientific">Sharpea azabuensis</name>
    <dbReference type="NCBI Taxonomy" id="322505"/>
    <lineage>
        <taxon>Bacteria</taxon>
        <taxon>Bacillati</taxon>
        <taxon>Bacillota</taxon>
        <taxon>Erysipelotrichia</taxon>
        <taxon>Erysipelotrichales</taxon>
        <taxon>Coprobacillaceae</taxon>
        <taxon>Sharpea</taxon>
    </lineage>
</organism>
<dbReference type="GO" id="GO:0051536">
    <property type="term" value="F:iron-sulfur cluster binding"/>
    <property type="evidence" value="ECO:0007669"/>
    <property type="project" value="InterPro"/>
</dbReference>
<dbReference type="SUPFAM" id="SSF82649">
    <property type="entry name" value="SufE/NifU"/>
    <property type="match status" value="1"/>
</dbReference>
<protein>
    <submittedName>
        <fullName evidence="2">Nitrogen fixation protein NifU</fullName>
    </submittedName>
</protein>
<dbReference type="GeneID" id="54120200"/>
<dbReference type="RefSeq" id="WP_033162801.1">
    <property type="nucleotide sequence ID" value="NZ_CACVPP010000018.1"/>
</dbReference>
<dbReference type="Pfam" id="PF01592">
    <property type="entry name" value="NifU_N"/>
    <property type="match status" value="1"/>
</dbReference>
<dbReference type="Proteomes" id="UP000183028">
    <property type="component" value="Unassembled WGS sequence"/>
</dbReference>